<dbReference type="InterPro" id="IPR021772">
    <property type="entry name" value="WDR48/Bun107"/>
</dbReference>
<feature type="region of interest" description="Disordered" evidence="5">
    <location>
        <begin position="38"/>
        <end position="61"/>
    </location>
</feature>
<sequence>MAPAPGRRVSYVIPSPSGPVPRLSLPPIGTLRHGKTSPILIPSNEFSGEANGGRGLDTRSQHPRHRLGVAAFALDTATQLSGRDTPEGILYTGGRDGMVMAWDLELPMRQRSLRSSAFSQVGGRRLGRWERLTRDDEDDNAIYEEDGDDDGDDWPTSDGDVLGDVKTSGGRRGYWTKQADIPYEQRWEIDVKCSEPGQPTSWMQSTQAHSDWVNDILLCNLNQTVISGSSDGTVKAWNPYSSVPSLPATVGTHSDYVRCLTQSRERNWLFSGSFDRTIKLWDLSQPRSDPLVTLLPPESPGPKSSVYAVASDPFGHVVASGGPERVVRTWDPRTGKRTGKLVGHTDNIRAILMSDDSRYLLTGSADASIKLWSILSPQRCIYTFTHHTESVWSLFSSHPSLEIFYSGDRSGIVCRVDVEECDRISQGECVVLCKDNGEPNMAASEGVSKIVAMDDHLVWTASGSSSIRRWRVPQGRIERASTGSPDSPLTETNSPISLHRRNSFGKLPKPPDTPEASSKRRMKGQSITPSITASFFSSSSSLPHDLDTENAQNGIPYECLVRLTAPNAHHAPLGFSRGREAEVATLYSAASVMSVSRHPRSPSGGQFADHSRSQSQGQASLFTRRDTLSPPAPDGMPFVTTTARTAYEDRDVAPDATPLVTEPDVVIEGEQGLVRVSILNDRIHALTVDTAGAVAIWDIVRGKCVGMFTRAEVHTANASTGCSVSSGGTGTRNAEKISPRQALEIVRDRIEGEAVVLPWANADTKIGELTIHISDRCFEAEIFADEALHGYERSYGDDYRLNIGKWILRNLFLGFIEEEQKAAFKQSQQRVQPSAYRVPHSQPHRTHLPSHPRAATEAPSGNRTPGLTSASIPPVPPLPSDVVDTGSQQLSGLRLQGLSPIAQSLSSSVGNEALTTPRSTNTRSKLASTPLVPDSIITAKLGANATPGSAVVPSPMPSTTNTSTTPSTSTATSSNDYFSLRRRPSTSQSGSTAHTTGAPDDDFSGWGGPGSTKGSIAHESGLTTPSTPGGFMGRLKNLGKGSRRAATEAETPSASGNPSNDRSEGEGEGDDPTLSPSPPMTFIQHLKSQPLTPPSSSEAPTLAIPFDVSIIVSEDLSSGWMPMYRGSVGTTAADIHILEDALPEWILEFLLMSKAPVAPVTKMSFVLLPVQIPLNARAEYGDTLPELLNSTQSKLSASRFLRVRKLTNHVQDKLDKNLQSKPSSPRSSSDIANTHARGSSSPASAPSSLPTSRASTPRLSSNLSLQGHGHGAPALPRAEDTYEILCNDHVLPLDMTLAAVRQFVWRSASELIMHYRRKPRSSSSGAMLEEQTILTPTEAGNFSYGVLSDGH</sequence>
<feature type="region of interest" description="Disordered" evidence="5">
    <location>
        <begin position="595"/>
        <end position="638"/>
    </location>
</feature>
<feature type="repeat" description="WD" evidence="4">
    <location>
        <begin position="341"/>
        <end position="374"/>
    </location>
</feature>
<evidence type="ECO:0000256" key="4">
    <source>
        <dbReference type="PROSITE-ProRule" id="PRU00221"/>
    </source>
</evidence>
<dbReference type="InterPro" id="IPR015943">
    <property type="entry name" value="WD40/YVTN_repeat-like_dom_sf"/>
</dbReference>
<feature type="region of interest" description="Disordered" evidence="5">
    <location>
        <begin position="947"/>
        <end position="1098"/>
    </location>
</feature>
<dbReference type="GO" id="GO:0043130">
    <property type="term" value="F:ubiquitin binding"/>
    <property type="evidence" value="ECO:0007669"/>
    <property type="project" value="TreeGrafter"/>
</dbReference>
<dbReference type="CDD" id="cd00200">
    <property type="entry name" value="WD40"/>
    <property type="match status" value="1"/>
</dbReference>
<dbReference type="Pfam" id="PF00400">
    <property type="entry name" value="WD40"/>
    <property type="match status" value="5"/>
</dbReference>
<dbReference type="OrthoDB" id="2421129at2759"/>
<feature type="compositionally biased region" description="Polar residues" evidence="5">
    <location>
        <begin position="481"/>
        <end position="496"/>
    </location>
</feature>
<feature type="region of interest" description="Disordered" evidence="5">
    <location>
        <begin position="826"/>
        <end position="885"/>
    </location>
</feature>
<feature type="region of interest" description="Disordered" evidence="5">
    <location>
        <begin position="470"/>
        <end position="527"/>
    </location>
</feature>
<feature type="compositionally biased region" description="Low complexity" evidence="5">
    <location>
        <begin position="1220"/>
        <end position="1229"/>
    </location>
</feature>
<dbReference type="InterPro" id="IPR020472">
    <property type="entry name" value="WD40_PAC1"/>
</dbReference>
<dbReference type="GO" id="GO:0000724">
    <property type="term" value="P:double-strand break repair via homologous recombination"/>
    <property type="evidence" value="ECO:0007669"/>
    <property type="project" value="TreeGrafter"/>
</dbReference>
<evidence type="ECO:0000256" key="2">
    <source>
        <dbReference type="ARBA" id="ARBA00022574"/>
    </source>
</evidence>
<dbReference type="Pfam" id="PF11816">
    <property type="entry name" value="DUF3337"/>
    <property type="match status" value="1"/>
</dbReference>
<evidence type="ECO:0000256" key="3">
    <source>
        <dbReference type="ARBA" id="ARBA00022737"/>
    </source>
</evidence>
<comment type="caution">
    <text evidence="6">The sequence shown here is derived from an EMBL/GenBank/DDBJ whole genome shotgun (WGS) entry which is preliminary data.</text>
</comment>
<evidence type="ECO:0000256" key="1">
    <source>
        <dbReference type="ARBA" id="ARBA00006917"/>
    </source>
</evidence>
<keyword evidence="2 4" id="KW-0853">WD repeat</keyword>
<dbReference type="InterPro" id="IPR051246">
    <property type="entry name" value="WDR48"/>
</dbReference>
<dbReference type="PRINTS" id="PR00320">
    <property type="entry name" value="GPROTEINBRPT"/>
</dbReference>
<accession>A0A4S4L2T6</accession>
<feature type="compositionally biased region" description="Acidic residues" evidence="5">
    <location>
        <begin position="137"/>
        <end position="155"/>
    </location>
</feature>
<feature type="region of interest" description="Disordered" evidence="5">
    <location>
        <begin position="1211"/>
        <end position="1274"/>
    </location>
</feature>
<dbReference type="Gene3D" id="2.130.10.10">
    <property type="entry name" value="YVTN repeat-like/Quinoprotein amine dehydrogenase"/>
    <property type="match status" value="2"/>
</dbReference>
<reference evidence="6 7" key="1">
    <citation type="submission" date="2019-02" db="EMBL/GenBank/DDBJ databases">
        <title>Genome sequencing of the rare red list fungi Phellinidium pouzarii.</title>
        <authorList>
            <person name="Buettner E."/>
            <person name="Kellner H."/>
        </authorList>
    </citation>
    <scope>NUCLEOTIDE SEQUENCE [LARGE SCALE GENOMIC DNA]</scope>
    <source>
        <strain evidence="6 7">DSM 108285</strain>
    </source>
</reference>
<feature type="region of interest" description="Disordered" evidence="5">
    <location>
        <begin position="137"/>
        <end position="157"/>
    </location>
</feature>
<organism evidence="6 7">
    <name type="scientific">Phellinidium pouzarii</name>
    <dbReference type="NCBI Taxonomy" id="167371"/>
    <lineage>
        <taxon>Eukaryota</taxon>
        <taxon>Fungi</taxon>
        <taxon>Dikarya</taxon>
        <taxon>Basidiomycota</taxon>
        <taxon>Agaricomycotina</taxon>
        <taxon>Agaricomycetes</taxon>
        <taxon>Hymenochaetales</taxon>
        <taxon>Hymenochaetaceae</taxon>
        <taxon>Phellinidium</taxon>
    </lineage>
</organism>
<dbReference type="PROSITE" id="PS50294">
    <property type="entry name" value="WD_REPEATS_REGION"/>
    <property type="match status" value="3"/>
</dbReference>
<feature type="repeat" description="WD" evidence="4">
    <location>
        <begin position="250"/>
        <end position="284"/>
    </location>
</feature>
<comment type="similarity">
    <text evidence="1">Belongs to the WD repeat WDR48 family.</text>
</comment>
<feature type="repeat" description="WD" evidence="4">
    <location>
        <begin position="206"/>
        <end position="238"/>
    </location>
</feature>
<keyword evidence="7" id="KW-1185">Reference proteome</keyword>
<feature type="compositionally biased region" description="Low complexity" evidence="5">
    <location>
        <begin position="957"/>
        <end position="974"/>
    </location>
</feature>
<feature type="compositionally biased region" description="Polar residues" evidence="5">
    <location>
        <begin position="859"/>
        <end position="868"/>
    </location>
</feature>
<dbReference type="InterPro" id="IPR019775">
    <property type="entry name" value="WD40_repeat_CS"/>
</dbReference>
<feature type="compositionally biased region" description="Low complexity" evidence="5">
    <location>
        <begin position="1236"/>
        <end position="1258"/>
    </location>
</feature>
<feature type="compositionally biased region" description="Polar residues" evidence="5">
    <location>
        <begin position="985"/>
        <end position="995"/>
    </location>
</feature>
<dbReference type="SMART" id="SM00320">
    <property type="entry name" value="WD40"/>
    <property type="match status" value="7"/>
</dbReference>
<proteinExistence type="inferred from homology"/>
<dbReference type="SUPFAM" id="SSF50978">
    <property type="entry name" value="WD40 repeat-like"/>
    <property type="match status" value="1"/>
</dbReference>
<dbReference type="InterPro" id="IPR036322">
    <property type="entry name" value="WD40_repeat_dom_sf"/>
</dbReference>
<dbReference type="PANTHER" id="PTHR19862:SF14">
    <property type="entry name" value="WD REPEAT-CONTAINING PROTEIN 48"/>
    <property type="match status" value="1"/>
</dbReference>
<evidence type="ECO:0000313" key="7">
    <source>
        <dbReference type="Proteomes" id="UP000308199"/>
    </source>
</evidence>
<gene>
    <name evidence="6" type="ORF">EW145_g4683</name>
</gene>
<feature type="compositionally biased region" description="Polar residues" evidence="5">
    <location>
        <begin position="1050"/>
        <end position="1060"/>
    </location>
</feature>
<feature type="repeat" description="WD" evidence="4">
    <location>
        <begin position="299"/>
        <end position="340"/>
    </location>
</feature>
<feature type="compositionally biased region" description="Polar residues" evidence="5">
    <location>
        <begin position="1086"/>
        <end position="1098"/>
    </location>
</feature>
<dbReference type="Proteomes" id="UP000308199">
    <property type="component" value="Unassembled WGS sequence"/>
</dbReference>
<protein>
    <submittedName>
        <fullName evidence="6">Uncharacterized protein</fullName>
    </submittedName>
</protein>
<dbReference type="EMBL" id="SGPK01000250">
    <property type="protein sequence ID" value="THH05585.1"/>
    <property type="molecule type" value="Genomic_DNA"/>
</dbReference>
<dbReference type="PANTHER" id="PTHR19862">
    <property type="entry name" value="WD REPEAT-CONTAINING PROTEIN 48"/>
    <property type="match status" value="1"/>
</dbReference>
<keyword evidence="3" id="KW-0677">Repeat</keyword>
<evidence type="ECO:0000256" key="5">
    <source>
        <dbReference type="SAM" id="MobiDB-lite"/>
    </source>
</evidence>
<dbReference type="InterPro" id="IPR001680">
    <property type="entry name" value="WD40_rpt"/>
</dbReference>
<evidence type="ECO:0000313" key="6">
    <source>
        <dbReference type="EMBL" id="THH05585.1"/>
    </source>
</evidence>
<dbReference type="PROSITE" id="PS00678">
    <property type="entry name" value="WD_REPEATS_1"/>
    <property type="match status" value="1"/>
</dbReference>
<name>A0A4S4L2T6_9AGAM</name>
<dbReference type="PROSITE" id="PS50082">
    <property type="entry name" value="WD_REPEATS_2"/>
    <property type="match status" value="4"/>
</dbReference>